<gene>
    <name evidence="1" type="ORF">CSX02_00505</name>
</gene>
<organism evidence="1 2">
    <name type="scientific">Agathobacter ruminis</name>
    <dbReference type="NCBI Taxonomy" id="1712665"/>
    <lineage>
        <taxon>Bacteria</taxon>
        <taxon>Bacillati</taxon>
        <taxon>Bacillota</taxon>
        <taxon>Clostridia</taxon>
        <taxon>Lachnospirales</taxon>
        <taxon>Lachnospiraceae</taxon>
        <taxon>Agathobacter</taxon>
    </lineage>
</organism>
<proteinExistence type="predicted"/>
<protein>
    <recommendedName>
        <fullName evidence="3">DUF1819 domain-containing protein</fullName>
    </recommendedName>
</protein>
<dbReference type="AlphaFoldDB" id="A0A2G3E704"/>
<dbReference type="EMBL" id="PDYG01000001">
    <property type="protein sequence ID" value="PHU38960.1"/>
    <property type="molecule type" value="Genomic_DNA"/>
</dbReference>
<reference evidence="1 2" key="2">
    <citation type="submission" date="2017-10" db="EMBL/GenBank/DDBJ databases">
        <authorList>
            <person name="Banno H."/>
            <person name="Chua N.-H."/>
        </authorList>
    </citation>
    <scope>NUCLEOTIDE SEQUENCE [LARGE SCALE GENOMIC DNA]</scope>
    <source>
        <strain evidence="1 2">JK623</strain>
    </source>
</reference>
<reference evidence="1 2" key="1">
    <citation type="submission" date="2017-10" db="EMBL/GenBank/DDBJ databases">
        <title>Resolving the taxonomy of Roseburia spp., Eubacterium rectale and Agathobacter spp. through phylogenomic analysis.</title>
        <authorList>
            <person name="Sheridan P.O."/>
            <person name="Walker A.W."/>
            <person name="Duncan S.H."/>
            <person name="Scott K.P."/>
            <person name="Toole P.W.O."/>
            <person name="Luis P."/>
            <person name="Flint H.J."/>
        </authorList>
    </citation>
    <scope>NUCLEOTIDE SEQUENCE [LARGE SCALE GENOMIC DNA]</scope>
    <source>
        <strain evidence="1 2">JK623</strain>
    </source>
</reference>
<evidence type="ECO:0008006" key="3">
    <source>
        <dbReference type="Google" id="ProtNLM"/>
    </source>
</evidence>
<dbReference type="RefSeq" id="WP_099385224.1">
    <property type="nucleotide sequence ID" value="NZ_JANSWH010000050.1"/>
</dbReference>
<evidence type="ECO:0000313" key="2">
    <source>
        <dbReference type="Proteomes" id="UP000224563"/>
    </source>
</evidence>
<dbReference type="InterPro" id="IPR014948">
    <property type="entry name" value="BrxA"/>
</dbReference>
<dbReference type="Gene3D" id="1.10.3540.10">
    <property type="entry name" value="uncharacterized protein from magnetospirillum magneticum domain"/>
    <property type="match status" value="1"/>
</dbReference>
<dbReference type="Proteomes" id="UP000224563">
    <property type="component" value="Unassembled WGS sequence"/>
</dbReference>
<evidence type="ECO:0000313" key="1">
    <source>
        <dbReference type="EMBL" id="PHU38960.1"/>
    </source>
</evidence>
<dbReference type="InterPro" id="IPR023137">
    <property type="entry name" value="BrxA_sf"/>
</dbReference>
<accession>A0A2G3E704</accession>
<name>A0A2G3E704_9FIRM</name>
<keyword evidence="2" id="KW-1185">Reference proteome</keyword>
<sequence>MKRNKYSAGAVKFSFWFLEFRKEVQMLASGKSFDEIKKLNEEENIFGASTPARAKMIYSTVTARIKSLDESFYQLFLESDVSTQKLFALAGTLAHDTLFFDFVYEVVREKLIIGGNTLTDADFNIYFKNKQEQHEEVEKLTEATVKRLARSYKTQLFEAGLLDDNSRALERQIIKPVLDPVLKHWLDDYGYGQIAKAMEGIR</sequence>
<dbReference type="Pfam" id="PF08849">
    <property type="entry name" value="BrxA"/>
    <property type="match status" value="1"/>
</dbReference>
<comment type="caution">
    <text evidence="1">The sequence shown here is derived from an EMBL/GenBank/DDBJ whole genome shotgun (WGS) entry which is preliminary data.</text>
</comment>